<organism evidence="1 2">
    <name type="scientific">Puniceibacterium sediminis</name>
    <dbReference type="NCBI Taxonomy" id="1608407"/>
    <lineage>
        <taxon>Bacteria</taxon>
        <taxon>Pseudomonadati</taxon>
        <taxon>Pseudomonadota</taxon>
        <taxon>Alphaproteobacteria</taxon>
        <taxon>Rhodobacterales</taxon>
        <taxon>Paracoccaceae</taxon>
        <taxon>Puniceibacterium</taxon>
    </lineage>
</organism>
<reference evidence="1 2" key="1">
    <citation type="submission" date="2017-06" db="EMBL/GenBank/DDBJ databases">
        <authorList>
            <person name="Kim H.J."/>
            <person name="Triplett B.A."/>
        </authorList>
    </citation>
    <scope>NUCLEOTIDE SEQUENCE [LARGE SCALE GENOMIC DNA]</scope>
    <source>
        <strain evidence="1 2">DSM 29052</strain>
    </source>
</reference>
<accession>A0A238ZSG8</accession>
<evidence type="ECO:0000313" key="2">
    <source>
        <dbReference type="Proteomes" id="UP000198417"/>
    </source>
</evidence>
<dbReference type="AlphaFoldDB" id="A0A238ZSG8"/>
<keyword evidence="2" id="KW-1185">Reference proteome</keyword>
<dbReference type="EMBL" id="FZNN01000040">
    <property type="protein sequence ID" value="SNR86290.1"/>
    <property type="molecule type" value="Genomic_DNA"/>
</dbReference>
<gene>
    <name evidence="1" type="ORF">SAMN06265370_1404</name>
</gene>
<proteinExistence type="predicted"/>
<dbReference type="Proteomes" id="UP000198417">
    <property type="component" value="Unassembled WGS sequence"/>
</dbReference>
<sequence length="75" mass="8662">MLFASLKCILGLGRLRLRGLNEVNNEFLRAATAQDPGKFAEMLPAPRQTKKARLQGYLNRIRGLTFRSRNTYFYQ</sequence>
<name>A0A238ZSG8_9RHOB</name>
<evidence type="ECO:0000313" key="1">
    <source>
        <dbReference type="EMBL" id="SNR86290.1"/>
    </source>
</evidence>
<protein>
    <submittedName>
        <fullName evidence="1">Uncharacterized protein</fullName>
    </submittedName>
</protein>